<sequence length="224" mass="24781">MFFGASGFGAPGFSAGFGNGFGGSPVFSASFGGPRIRVQRFGGPPRRAAGQQQAAEGGDTRSIFVQLLPLIALLAISLFSSLLSFVTTGGTPSYPGFRYDASKSFNVEQTTTRLNVPYFVSPSEWTEHPIGKVAEQVKSGAPSPSTSDLSKLRSFETVVERRYEEHLYDLCRNEYEHRERRIEQHKGIFGFGADWAKVKQIQNEKLPNCEKLTALQYQQKTQKR</sequence>
<evidence type="ECO:0000256" key="5">
    <source>
        <dbReference type="SAM" id="Phobius"/>
    </source>
</evidence>
<evidence type="ECO:0000313" key="8">
    <source>
        <dbReference type="Proteomes" id="UP000012065"/>
    </source>
</evidence>
<dbReference type="InterPro" id="IPR051100">
    <property type="entry name" value="DnaJ_subfamily_B/C"/>
</dbReference>
<dbReference type="GO" id="GO:0005789">
    <property type="term" value="C:endoplasmic reticulum membrane"/>
    <property type="evidence" value="ECO:0007669"/>
    <property type="project" value="TreeGrafter"/>
</dbReference>
<dbReference type="Proteomes" id="UP000012065">
    <property type="component" value="Unassembled WGS sequence"/>
</dbReference>
<feature type="domain" description="DUF1977" evidence="6">
    <location>
        <begin position="90"/>
        <end position="212"/>
    </location>
</feature>
<dbReference type="AlphaFoldDB" id="M5BTT4"/>
<dbReference type="EMBL" id="CAOJ01005648">
    <property type="protein sequence ID" value="CCO29925.1"/>
    <property type="molecule type" value="Genomic_DNA"/>
</dbReference>
<name>M5BTT4_THACB</name>
<evidence type="ECO:0000313" key="7">
    <source>
        <dbReference type="EMBL" id="CCO29925.1"/>
    </source>
</evidence>
<keyword evidence="2 5" id="KW-0812">Transmembrane</keyword>
<evidence type="ECO:0000256" key="2">
    <source>
        <dbReference type="ARBA" id="ARBA00022692"/>
    </source>
</evidence>
<comment type="caution">
    <text evidence="7">The sequence shown here is derived from an EMBL/GenBank/DDBJ whole genome shotgun (WGS) entry which is preliminary data.</text>
</comment>
<accession>M5BTT4</accession>
<keyword evidence="4 5" id="KW-0472">Membrane</keyword>
<protein>
    <submittedName>
        <fullName evidence="7">Putative J domain-containing protein C17A3,05c</fullName>
    </submittedName>
</protein>
<dbReference type="GO" id="GO:0071218">
    <property type="term" value="P:cellular response to misfolded protein"/>
    <property type="evidence" value="ECO:0007669"/>
    <property type="project" value="TreeGrafter"/>
</dbReference>
<dbReference type="HOGENOM" id="CLU_1366168_0_0_1"/>
<keyword evidence="3 5" id="KW-1133">Transmembrane helix</keyword>
<evidence type="ECO:0000259" key="6">
    <source>
        <dbReference type="Pfam" id="PF09320"/>
    </source>
</evidence>
<proteinExistence type="predicted"/>
<evidence type="ECO:0000256" key="3">
    <source>
        <dbReference type="ARBA" id="ARBA00022989"/>
    </source>
</evidence>
<dbReference type="InterPro" id="IPR015399">
    <property type="entry name" value="DUF1977_DnaJ-like"/>
</dbReference>
<comment type="subcellular location">
    <subcellularLocation>
        <location evidence="1">Membrane</location>
        <topology evidence="1">Single-pass membrane protein</topology>
    </subcellularLocation>
</comment>
<reference evidence="7 8" key="1">
    <citation type="journal article" date="2013" name="J. Biotechnol.">
        <title>Establishment and interpretation of the genome sequence of the phytopathogenic fungus Rhizoctonia solani AG1-IB isolate 7/3/14.</title>
        <authorList>
            <person name="Wibberg D.W."/>
            <person name="Jelonek L.J."/>
            <person name="Rupp O.R."/>
            <person name="Hennig M.H."/>
            <person name="Eikmeyer F.E."/>
            <person name="Goesmann A.G."/>
            <person name="Hartmann A.H."/>
            <person name="Borriss R.B."/>
            <person name="Grosch R.G."/>
            <person name="Puehler A.P."/>
            <person name="Schlueter A.S."/>
        </authorList>
    </citation>
    <scope>NUCLEOTIDE SEQUENCE [LARGE SCALE GENOMIC DNA]</scope>
    <source>
        <strain evidence="8">AG1-IB / isolate 7/3/14</strain>
    </source>
</reference>
<dbReference type="Pfam" id="PF09320">
    <property type="entry name" value="DUF1977"/>
    <property type="match status" value="1"/>
</dbReference>
<feature type="transmembrane region" description="Helical" evidence="5">
    <location>
        <begin position="63"/>
        <end position="86"/>
    </location>
</feature>
<dbReference type="PANTHER" id="PTHR43908:SF3">
    <property type="entry name" value="AT29763P-RELATED"/>
    <property type="match status" value="1"/>
</dbReference>
<evidence type="ECO:0000256" key="1">
    <source>
        <dbReference type="ARBA" id="ARBA00004167"/>
    </source>
</evidence>
<dbReference type="PANTHER" id="PTHR43908">
    <property type="entry name" value="AT29763P-RELATED"/>
    <property type="match status" value="1"/>
</dbReference>
<evidence type="ECO:0000256" key="4">
    <source>
        <dbReference type="ARBA" id="ARBA00023136"/>
    </source>
</evidence>
<dbReference type="GO" id="GO:0030544">
    <property type="term" value="F:Hsp70 protein binding"/>
    <property type="evidence" value="ECO:0007669"/>
    <property type="project" value="TreeGrafter"/>
</dbReference>
<gene>
    <name evidence="7" type="ORF">BN14_03949</name>
</gene>
<organism evidence="7 8">
    <name type="scientific">Thanatephorus cucumeris (strain AG1-IB / isolate 7/3/14)</name>
    <name type="common">Lettuce bottom rot fungus</name>
    <name type="synonym">Rhizoctonia solani</name>
    <dbReference type="NCBI Taxonomy" id="1108050"/>
    <lineage>
        <taxon>Eukaryota</taxon>
        <taxon>Fungi</taxon>
        <taxon>Dikarya</taxon>
        <taxon>Basidiomycota</taxon>
        <taxon>Agaricomycotina</taxon>
        <taxon>Agaricomycetes</taxon>
        <taxon>Cantharellales</taxon>
        <taxon>Ceratobasidiaceae</taxon>
        <taxon>Rhizoctonia</taxon>
        <taxon>Rhizoctonia solani AG-1</taxon>
    </lineage>
</organism>